<evidence type="ECO:0000313" key="1">
    <source>
        <dbReference type="EMBL" id="KAB2442009.1"/>
    </source>
</evidence>
<reference evidence="1 2" key="1">
    <citation type="submission" date="2019-10" db="EMBL/GenBank/DDBJ databases">
        <title>Bacillus from the desert of Cuatro Cinegas, Coahuila.</title>
        <authorList>
            <person name="Olmedo-Alvarez G."/>
            <person name="Saldana S."/>
            <person name="Barcelo D."/>
        </authorList>
    </citation>
    <scope>NUCLEOTIDE SEQUENCE [LARGE SCALE GENOMIC DNA]</scope>
    <source>
        <strain evidence="1 2">CH155b_5T</strain>
    </source>
</reference>
<organism evidence="1 2">
    <name type="scientific">Bacillus luti</name>
    <dbReference type="NCBI Taxonomy" id="2026191"/>
    <lineage>
        <taxon>Bacteria</taxon>
        <taxon>Bacillati</taxon>
        <taxon>Bacillota</taxon>
        <taxon>Bacilli</taxon>
        <taxon>Bacillales</taxon>
        <taxon>Bacillaceae</taxon>
        <taxon>Bacillus</taxon>
        <taxon>Bacillus cereus group</taxon>
    </lineage>
</organism>
<dbReference type="Proteomes" id="UP000470409">
    <property type="component" value="Unassembled WGS sequence"/>
</dbReference>
<comment type="caution">
    <text evidence="1">The sequence shown here is derived from an EMBL/GenBank/DDBJ whole genome shotgun (WGS) entry which is preliminary data.</text>
</comment>
<name>A0A7V7V5C3_9BACI</name>
<dbReference type="AlphaFoldDB" id="A0A7V7V5C3"/>
<gene>
    <name evidence="1" type="ORF">F8163_17280</name>
</gene>
<accession>A0A7V7V5C3</accession>
<proteinExistence type="predicted"/>
<dbReference type="EMBL" id="WBPG01000025">
    <property type="protein sequence ID" value="KAB2442009.1"/>
    <property type="molecule type" value="Genomic_DNA"/>
</dbReference>
<sequence>MSNRPYIKIIADIIGVTVDIFEKSLIYLGGYWMGYAGGDTW</sequence>
<protein>
    <submittedName>
        <fullName evidence="1">PadR family transcriptional regulator</fullName>
    </submittedName>
</protein>
<evidence type="ECO:0000313" key="2">
    <source>
        <dbReference type="Proteomes" id="UP000470409"/>
    </source>
</evidence>